<evidence type="ECO:0000256" key="3">
    <source>
        <dbReference type="ARBA" id="ARBA00012158"/>
    </source>
</evidence>
<dbReference type="GO" id="GO:0046872">
    <property type="term" value="F:metal ion binding"/>
    <property type="evidence" value="ECO:0007669"/>
    <property type="project" value="UniProtKB-KW"/>
</dbReference>
<dbReference type="FunFam" id="2.20.25.10:FF:000011">
    <property type="entry name" value="peptide-N(4)-(N-acetyl-beta- glucosaminyl)asparagine amidase"/>
    <property type="match status" value="1"/>
</dbReference>
<evidence type="ECO:0000313" key="9">
    <source>
        <dbReference type="EMBL" id="KAK2561646.1"/>
    </source>
</evidence>
<dbReference type="GO" id="GO:0005634">
    <property type="term" value="C:nucleus"/>
    <property type="evidence" value="ECO:0007669"/>
    <property type="project" value="TreeGrafter"/>
</dbReference>
<dbReference type="InterPro" id="IPR050883">
    <property type="entry name" value="PNGase"/>
</dbReference>
<comment type="catalytic activity">
    <reaction evidence="1">
        <text>Hydrolysis of an N(4)-(acetyl-beta-D-glucosaminyl)asparagine residue in which the glucosamine residue may be further glycosylated, to yield a (substituted) N-acetyl-beta-D-glucosaminylamine and a peptide containing an aspartate residue.</text>
        <dbReference type="EC" id="3.5.1.52"/>
    </reaction>
</comment>
<evidence type="ECO:0000313" key="10">
    <source>
        <dbReference type="Proteomes" id="UP001249851"/>
    </source>
</evidence>
<dbReference type="EC" id="3.5.1.52" evidence="3"/>
<dbReference type="SUPFAM" id="SSF54001">
    <property type="entry name" value="Cysteine proteinases"/>
    <property type="match status" value="1"/>
</dbReference>
<keyword evidence="6" id="KW-0862">Zinc</keyword>
<dbReference type="SMART" id="SM00460">
    <property type="entry name" value="TGc"/>
    <property type="match status" value="1"/>
</dbReference>
<evidence type="ECO:0000256" key="5">
    <source>
        <dbReference type="ARBA" id="ARBA00022723"/>
    </source>
</evidence>
<dbReference type="Pfam" id="PF01841">
    <property type="entry name" value="Transglut_core"/>
    <property type="match status" value="1"/>
</dbReference>
<dbReference type="InterPro" id="IPR038765">
    <property type="entry name" value="Papain-like_cys_pep_sf"/>
</dbReference>
<dbReference type="GO" id="GO:0006516">
    <property type="term" value="P:glycoprotein catabolic process"/>
    <property type="evidence" value="ECO:0007669"/>
    <property type="project" value="TreeGrafter"/>
</dbReference>
<evidence type="ECO:0000256" key="2">
    <source>
        <dbReference type="ARBA" id="ARBA00009390"/>
    </source>
</evidence>
<accession>A0AAD9V571</accession>
<keyword evidence="5" id="KW-0479">Metal-binding</keyword>
<feature type="domain" description="Transglutaminase-like" evidence="8">
    <location>
        <begin position="56"/>
        <end position="111"/>
    </location>
</feature>
<evidence type="ECO:0000256" key="4">
    <source>
        <dbReference type="ARBA" id="ARBA00018546"/>
    </source>
</evidence>
<comment type="similarity">
    <text evidence="2">Belongs to the transglutaminase-like superfamily. PNGase family.</text>
</comment>
<sequence length="180" mass="21439">MDKPMCTYCGIKTESNGLTQPTAEERKWEAGRVEAYKCPNCGREERFPRYNHPGKLLETRCGRCGEFANCKALILRAMGFEVRHVTDWTDHVWVEVFSDSQQRWIHCDGGKCDENFLYERWWQKKLTYIIAFSKDEVADVTWRYSVKHKEVAQRRLLVREEWLARTLQSFNDWDKFQACL</sequence>
<keyword evidence="10" id="KW-1185">Reference proteome</keyword>
<dbReference type="PANTHER" id="PTHR12143">
    <property type="entry name" value="PEPTIDE N-GLYCANASE PNGASE -RELATED"/>
    <property type="match status" value="1"/>
</dbReference>
<protein>
    <recommendedName>
        <fullName evidence="4">Peptide-N(4)-(N-acetyl-beta-glucosaminyl)asparagine amidase</fullName>
        <ecNumber evidence="3">3.5.1.52</ecNumber>
    </recommendedName>
    <alternativeName>
        <fullName evidence="7">Peptide:N-glycanase</fullName>
    </alternativeName>
</protein>
<gene>
    <name evidence="9" type="ORF">P5673_015649</name>
</gene>
<dbReference type="PANTHER" id="PTHR12143:SF19">
    <property type="entry name" value="PEPTIDE-N(4)-(N-ACETYL-BETA-GLUCOSAMINYL)ASPARAGINE AMIDASE"/>
    <property type="match status" value="1"/>
</dbReference>
<name>A0AAD9V571_ACRCE</name>
<evidence type="ECO:0000256" key="1">
    <source>
        <dbReference type="ARBA" id="ARBA00001650"/>
    </source>
</evidence>
<evidence type="ECO:0000256" key="6">
    <source>
        <dbReference type="ARBA" id="ARBA00022833"/>
    </source>
</evidence>
<dbReference type="InterPro" id="IPR002931">
    <property type="entry name" value="Transglutaminase-like"/>
</dbReference>
<dbReference type="EMBL" id="JARQWQ010000032">
    <property type="protein sequence ID" value="KAK2561646.1"/>
    <property type="molecule type" value="Genomic_DNA"/>
</dbReference>
<dbReference type="GO" id="GO:0000224">
    <property type="term" value="F:peptide-N4-(N-acetyl-beta-glucosaminyl)asparagine amidase activity"/>
    <property type="evidence" value="ECO:0007669"/>
    <property type="project" value="UniProtKB-EC"/>
</dbReference>
<reference evidence="9" key="2">
    <citation type="journal article" date="2023" name="Science">
        <title>Genomic signatures of disease resistance in endangered staghorn corals.</title>
        <authorList>
            <person name="Vollmer S.V."/>
            <person name="Selwyn J.D."/>
            <person name="Despard B.A."/>
            <person name="Roesel C.L."/>
        </authorList>
    </citation>
    <scope>NUCLEOTIDE SEQUENCE</scope>
    <source>
        <strain evidence="9">K2</strain>
    </source>
</reference>
<dbReference type="Proteomes" id="UP001249851">
    <property type="component" value="Unassembled WGS sequence"/>
</dbReference>
<organism evidence="9 10">
    <name type="scientific">Acropora cervicornis</name>
    <name type="common">Staghorn coral</name>
    <dbReference type="NCBI Taxonomy" id="6130"/>
    <lineage>
        <taxon>Eukaryota</taxon>
        <taxon>Metazoa</taxon>
        <taxon>Cnidaria</taxon>
        <taxon>Anthozoa</taxon>
        <taxon>Hexacorallia</taxon>
        <taxon>Scleractinia</taxon>
        <taxon>Astrocoeniina</taxon>
        <taxon>Acroporidae</taxon>
        <taxon>Acropora</taxon>
    </lineage>
</organism>
<proteinExistence type="inferred from homology"/>
<evidence type="ECO:0000259" key="8">
    <source>
        <dbReference type="SMART" id="SM00460"/>
    </source>
</evidence>
<dbReference type="GO" id="GO:0005829">
    <property type="term" value="C:cytosol"/>
    <property type="evidence" value="ECO:0007669"/>
    <property type="project" value="TreeGrafter"/>
</dbReference>
<comment type="caution">
    <text evidence="9">The sequence shown here is derived from an EMBL/GenBank/DDBJ whole genome shotgun (WGS) entry which is preliminary data.</text>
</comment>
<dbReference type="Gene3D" id="3.10.620.30">
    <property type="match status" value="1"/>
</dbReference>
<reference evidence="9" key="1">
    <citation type="journal article" date="2023" name="G3 (Bethesda)">
        <title>Whole genome assembly and annotation of the endangered Caribbean coral Acropora cervicornis.</title>
        <authorList>
            <person name="Selwyn J.D."/>
            <person name="Vollmer S.V."/>
        </authorList>
    </citation>
    <scope>NUCLEOTIDE SEQUENCE</scope>
    <source>
        <strain evidence="9">K2</strain>
    </source>
</reference>
<dbReference type="AlphaFoldDB" id="A0AAD9V571"/>
<evidence type="ECO:0000256" key="7">
    <source>
        <dbReference type="ARBA" id="ARBA00032901"/>
    </source>
</evidence>